<gene>
    <name evidence="3" type="ORF">HETSPECPRED_007986</name>
</gene>
<keyword evidence="4" id="KW-1185">Reference proteome</keyword>
<comment type="similarity">
    <text evidence="1">Belongs to the gamma-glutamylcyclotransferase family.</text>
</comment>
<dbReference type="EMBL" id="CAJPDS010000006">
    <property type="protein sequence ID" value="CAF9908105.1"/>
    <property type="molecule type" value="Genomic_DNA"/>
</dbReference>
<name>A0A8H3I9D4_9LECA</name>
<dbReference type="InterPro" id="IPR036568">
    <property type="entry name" value="GGCT-like_sf"/>
</dbReference>
<dbReference type="AlphaFoldDB" id="A0A8H3I9D4"/>
<feature type="domain" description="Gamma-glutamylcyclotransferase AIG2-like" evidence="2">
    <location>
        <begin position="100"/>
        <end position="205"/>
    </location>
</feature>
<dbReference type="SUPFAM" id="SSF110857">
    <property type="entry name" value="Gamma-glutamyl cyclotransferase-like"/>
    <property type="match status" value="1"/>
</dbReference>
<sequence length="229" mass="25311">MSDADIVNIVILGNDLTTAEQIQEIAGLPSTPSVTPCASLDDDDEDDGTSPGCCTVSPETAALLKAWAKANDKSIKNIFVFVQSKKADTSQALRSYPVAYFFYGRLCDPALWTGRLGFADEPKFVQGQVRGYEIKMWGDYKALVPASELEEEGRNVVVGKVYMVESEEVLEKLAAYETNNYGVRLCDITFADGRTVEGCVFAFQGDFGRLKTVEEYELEQEAFAELEEY</sequence>
<comment type="caution">
    <text evidence="3">The sequence shown here is derived from an EMBL/GenBank/DDBJ whole genome shotgun (WGS) entry which is preliminary data.</text>
</comment>
<reference evidence="3" key="1">
    <citation type="submission" date="2021-03" db="EMBL/GenBank/DDBJ databases">
        <authorList>
            <person name="Tagirdzhanova G."/>
        </authorList>
    </citation>
    <scope>NUCLEOTIDE SEQUENCE</scope>
</reference>
<dbReference type="InterPro" id="IPR045038">
    <property type="entry name" value="AIG2-like"/>
</dbReference>
<organism evidence="3 4">
    <name type="scientific">Heterodermia speciosa</name>
    <dbReference type="NCBI Taxonomy" id="116794"/>
    <lineage>
        <taxon>Eukaryota</taxon>
        <taxon>Fungi</taxon>
        <taxon>Dikarya</taxon>
        <taxon>Ascomycota</taxon>
        <taxon>Pezizomycotina</taxon>
        <taxon>Lecanoromycetes</taxon>
        <taxon>OSLEUM clade</taxon>
        <taxon>Lecanoromycetidae</taxon>
        <taxon>Caliciales</taxon>
        <taxon>Physciaceae</taxon>
        <taxon>Heterodermia</taxon>
    </lineage>
</organism>
<dbReference type="Proteomes" id="UP000664521">
    <property type="component" value="Unassembled WGS sequence"/>
</dbReference>
<dbReference type="PANTHER" id="PTHR31544">
    <property type="entry name" value="AIG2-LIKE PROTEIN D"/>
    <property type="match status" value="1"/>
</dbReference>
<evidence type="ECO:0000259" key="2">
    <source>
        <dbReference type="Pfam" id="PF06094"/>
    </source>
</evidence>
<dbReference type="PANTHER" id="PTHR31544:SF4">
    <property type="entry name" value="GAMMA-GLUTAMYLCYCLOTRANSFERASE-RELATED"/>
    <property type="match status" value="1"/>
</dbReference>
<proteinExistence type="inferred from homology"/>
<evidence type="ECO:0000313" key="4">
    <source>
        <dbReference type="Proteomes" id="UP000664521"/>
    </source>
</evidence>
<accession>A0A8H3I9D4</accession>
<dbReference type="OrthoDB" id="3262926at2759"/>
<dbReference type="Gene3D" id="3.10.490.10">
    <property type="entry name" value="Gamma-glutamyl cyclotransferase-like"/>
    <property type="match status" value="1"/>
</dbReference>
<dbReference type="Pfam" id="PF06094">
    <property type="entry name" value="GGACT"/>
    <property type="match status" value="1"/>
</dbReference>
<dbReference type="InterPro" id="IPR009288">
    <property type="entry name" value="AIG2-like_dom"/>
</dbReference>
<evidence type="ECO:0000313" key="3">
    <source>
        <dbReference type="EMBL" id="CAF9908105.1"/>
    </source>
</evidence>
<evidence type="ECO:0000256" key="1">
    <source>
        <dbReference type="ARBA" id="ARBA00008861"/>
    </source>
</evidence>
<protein>
    <recommendedName>
        <fullName evidence="2">Gamma-glutamylcyclotransferase AIG2-like domain-containing protein</fullName>
    </recommendedName>
</protein>